<dbReference type="EMBL" id="BBZA01000138">
    <property type="protein sequence ID" value="GAP63385.1"/>
    <property type="molecule type" value="Genomic_DNA"/>
</dbReference>
<dbReference type="Proteomes" id="UP000050502">
    <property type="component" value="Unassembled WGS sequence"/>
</dbReference>
<dbReference type="InParanoid" id="A0A0M8K7K0"/>
<dbReference type="Proteomes" id="UP000037784">
    <property type="component" value="Unassembled WGS sequence"/>
</dbReference>
<evidence type="ECO:0000313" key="3">
    <source>
        <dbReference type="EMBL" id="KPL89550.1"/>
    </source>
</evidence>
<gene>
    <name evidence="2" type="ORF">ARMA_1808</name>
    <name evidence="3" type="ORF">SE16_03790</name>
</gene>
<evidence type="ECO:0000259" key="1">
    <source>
        <dbReference type="Pfam" id="PF01833"/>
    </source>
</evidence>
<evidence type="ECO:0000313" key="5">
    <source>
        <dbReference type="Proteomes" id="UP000050502"/>
    </source>
</evidence>
<dbReference type="InterPro" id="IPR002909">
    <property type="entry name" value="IPT_dom"/>
</dbReference>
<dbReference type="Pfam" id="PF01833">
    <property type="entry name" value="TIG"/>
    <property type="match status" value="1"/>
</dbReference>
<dbReference type="InterPro" id="IPR013783">
    <property type="entry name" value="Ig-like_fold"/>
</dbReference>
<reference evidence="4" key="3">
    <citation type="submission" date="2015-08" db="EMBL/GenBank/DDBJ databases">
        <title>Draft Genome Sequence of a Heterotrophic Facultative Anaerobic Bacterium Ardenticatena maritima Strain 110S.</title>
        <authorList>
            <person name="Kawaichi S."/>
            <person name="Yoshida T."/>
            <person name="Sako Y."/>
            <person name="Nakamura R."/>
        </authorList>
    </citation>
    <scope>NUCLEOTIDE SEQUENCE [LARGE SCALE GENOMIC DNA]</scope>
    <source>
        <strain evidence="4">110S</strain>
    </source>
</reference>
<dbReference type="Gene3D" id="2.60.40.10">
    <property type="entry name" value="Immunoglobulins"/>
    <property type="match status" value="1"/>
</dbReference>
<dbReference type="InterPro" id="IPR014756">
    <property type="entry name" value="Ig_E-set"/>
</dbReference>
<protein>
    <recommendedName>
        <fullName evidence="1">IPT/TIG domain-containing protein</fullName>
    </recommendedName>
</protein>
<sequence>MRSPHIQRFVFLLVGGFLLTWLVTLWAPSDASIAANPGDLVLASSGVIQPGQTLTFPTYISTPANLRLKVWGGNPNDALDLVAGGDTWSVQSGETAWRSLILTNGGTVLLQNATAGALNYSLTVWVEDVLPSFADGVTVWEGTAQNDGVQSTIRVNAPQSGLYAFTLEAPQGAYRFIVDETYVQKHVVSGAEPSPSDTVYYLEAGVHTFRIEQQPAQPMSTWRVSVSFAGGADTLPWMESGHEIGGSGNFATERIPLFVPEGADVNIRFEVEGHSGDALQFVLFNGATPVYTSTDVYGGETNWATTHLDSGLNTLVVQALETNTAGLTYTATVDVLPSTAYTWSGRTYGATARPYNGHSIIRLTFPESGLYDFDLTSTAGRYQFFLDTMYIQKTITDSLTSFRAYVPAGTHTLELWQDPNEPVNEWSVAVAASGAQHDTLPWMAVGGSLGGSGNVFSEEWIPLYVPSGGAINARMTVDGAMGDKVYVRVYAADGTTLLYQSQAIYGGETVWQTFPITDGLQLVNVQADGANTQPITYQIDVMDVPTIPSMFSGVADSNGMASHVQFQAPVDGLYEFTLVTTEGSAALQFPSGLTRRQTNAPNTITTTLRIEFTAGYYTFQVVQDPMFTRTVWAVNADLVSSSQALTITSVSPVAAEPGVTTTLTVSGSGFLPGAQVVLLDAANTPITATNVVYVSANQLKATFAPLPSGLYTVKVVNPSGASAMLEHAFAVMRRLFLPVVLR</sequence>
<dbReference type="SUPFAM" id="SSF81296">
    <property type="entry name" value="E set domains"/>
    <property type="match status" value="1"/>
</dbReference>
<reference evidence="2 4" key="1">
    <citation type="journal article" date="2015" name="Genome Announc.">
        <title>Draft Genome Sequence of a Heterotrophic Facultative Anaerobic Thermophilic Bacterium, Ardenticatena maritima Strain 110ST.</title>
        <authorList>
            <person name="Kawaichi S."/>
            <person name="Yoshida T."/>
            <person name="Sako Y."/>
            <person name="Nakamura R."/>
        </authorList>
    </citation>
    <scope>NUCLEOTIDE SEQUENCE [LARGE SCALE GENOMIC DNA]</scope>
    <source>
        <strain evidence="2 4">110S</strain>
    </source>
</reference>
<accession>A0A0M8K7K0</accession>
<feature type="domain" description="IPT/TIG" evidence="1">
    <location>
        <begin position="646"/>
        <end position="719"/>
    </location>
</feature>
<proteinExistence type="predicted"/>
<dbReference type="EMBL" id="LGKN01000003">
    <property type="protein sequence ID" value="KPL89550.1"/>
    <property type="molecule type" value="Genomic_DNA"/>
</dbReference>
<comment type="caution">
    <text evidence="2">The sequence shown here is derived from an EMBL/GenBank/DDBJ whole genome shotgun (WGS) entry which is preliminary data.</text>
</comment>
<reference evidence="3 5" key="2">
    <citation type="submission" date="2015-07" db="EMBL/GenBank/DDBJ databases">
        <title>Whole genome sequence of Ardenticatena maritima DSM 23922.</title>
        <authorList>
            <person name="Hemp J."/>
            <person name="Ward L.M."/>
            <person name="Pace L.A."/>
            <person name="Fischer W.W."/>
        </authorList>
    </citation>
    <scope>NUCLEOTIDE SEQUENCE [LARGE SCALE GENOMIC DNA]</scope>
    <source>
        <strain evidence="3 5">110S</strain>
    </source>
</reference>
<name>A0A0M8K7K0_9CHLR</name>
<evidence type="ECO:0000313" key="4">
    <source>
        <dbReference type="Proteomes" id="UP000037784"/>
    </source>
</evidence>
<dbReference type="AlphaFoldDB" id="A0A0M8K7K0"/>
<evidence type="ECO:0000313" key="2">
    <source>
        <dbReference type="EMBL" id="GAP63385.1"/>
    </source>
</evidence>
<keyword evidence="4" id="KW-1185">Reference proteome</keyword>
<dbReference type="RefSeq" id="WP_054493222.1">
    <property type="nucleotide sequence ID" value="NZ_BBZA01000138.1"/>
</dbReference>
<organism evidence="2 4">
    <name type="scientific">Ardenticatena maritima</name>
    <dbReference type="NCBI Taxonomy" id="872965"/>
    <lineage>
        <taxon>Bacteria</taxon>
        <taxon>Bacillati</taxon>
        <taxon>Chloroflexota</taxon>
        <taxon>Ardenticatenia</taxon>
        <taxon>Ardenticatenales</taxon>
        <taxon>Ardenticatenaceae</taxon>
        <taxon>Ardenticatena</taxon>
    </lineage>
</organism>